<dbReference type="Proteomes" id="UP000265520">
    <property type="component" value="Unassembled WGS sequence"/>
</dbReference>
<proteinExistence type="predicted"/>
<name>A0A392R9D8_9FABA</name>
<reference evidence="1 2" key="1">
    <citation type="journal article" date="2018" name="Front. Plant Sci.">
        <title>Red Clover (Trifolium pratense) and Zigzag Clover (T. medium) - A Picture of Genomic Similarities and Differences.</title>
        <authorList>
            <person name="Dluhosova J."/>
            <person name="Istvanek J."/>
            <person name="Nedelnik J."/>
            <person name="Repkova J."/>
        </authorList>
    </citation>
    <scope>NUCLEOTIDE SEQUENCE [LARGE SCALE GENOMIC DNA]</scope>
    <source>
        <strain evidence="2">cv. 10/8</strain>
        <tissue evidence="1">Leaf</tissue>
    </source>
</reference>
<evidence type="ECO:0000313" key="2">
    <source>
        <dbReference type="Proteomes" id="UP000265520"/>
    </source>
</evidence>
<dbReference type="EMBL" id="LXQA010202191">
    <property type="protein sequence ID" value="MCI33191.1"/>
    <property type="molecule type" value="Genomic_DNA"/>
</dbReference>
<keyword evidence="2" id="KW-1185">Reference proteome</keyword>
<accession>A0A392R9D8</accession>
<protein>
    <submittedName>
        <fullName evidence="1">Uncharacterized protein</fullName>
    </submittedName>
</protein>
<comment type="caution">
    <text evidence="1">The sequence shown here is derived from an EMBL/GenBank/DDBJ whole genome shotgun (WGS) entry which is preliminary data.</text>
</comment>
<evidence type="ECO:0000313" key="1">
    <source>
        <dbReference type="EMBL" id="MCI33191.1"/>
    </source>
</evidence>
<sequence length="73" mass="7963">MDDSDRSKTDFPREPAVVSLAVASTELVLPDGKDLRENGINSAAFGFKLIALFGEFNFVSVGDPPFFDKLIIN</sequence>
<dbReference type="AlphaFoldDB" id="A0A392R9D8"/>
<organism evidence="1 2">
    <name type="scientific">Trifolium medium</name>
    <dbReference type="NCBI Taxonomy" id="97028"/>
    <lineage>
        <taxon>Eukaryota</taxon>
        <taxon>Viridiplantae</taxon>
        <taxon>Streptophyta</taxon>
        <taxon>Embryophyta</taxon>
        <taxon>Tracheophyta</taxon>
        <taxon>Spermatophyta</taxon>
        <taxon>Magnoliopsida</taxon>
        <taxon>eudicotyledons</taxon>
        <taxon>Gunneridae</taxon>
        <taxon>Pentapetalae</taxon>
        <taxon>rosids</taxon>
        <taxon>fabids</taxon>
        <taxon>Fabales</taxon>
        <taxon>Fabaceae</taxon>
        <taxon>Papilionoideae</taxon>
        <taxon>50 kb inversion clade</taxon>
        <taxon>NPAAA clade</taxon>
        <taxon>Hologalegina</taxon>
        <taxon>IRL clade</taxon>
        <taxon>Trifolieae</taxon>
        <taxon>Trifolium</taxon>
    </lineage>
</organism>